<keyword evidence="2" id="KW-1185">Reference proteome</keyword>
<evidence type="ECO:0000313" key="2">
    <source>
        <dbReference type="Proteomes" id="UP000006034"/>
    </source>
</evidence>
<dbReference type="InterPro" id="IPR002882">
    <property type="entry name" value="CofD"/>
</dbReference>
<gene>
    <name evidence="1" type="ORF">HMPREF0179_02532</name>
</gene>
<sequence length="371" mass="39821">MVPPDGGSRILFFSGGTALAPVAAELSRHTRNAVHVITTFDSGGSSAELRRAFDMPAVGDIRARIMALADRSLEGNPETVELLGYRLPKDAGPEALHRELASLASGAHPLVAAIPEPMNEVVTQHLSAFRSLMPVDMDLAGASIGNLILTSGYLSLDRQLEPVVRVFSGMVQARGVVMPVADSCAHLCVRLENGEVIVGQHRFTGKTATSITSPILDMWLSASLDEPSPVSVPIQPRLAHVIRTADLICYPVGSFFSSVMANLLPLGVSCAVREAACPKVFIPNLGTDPELFGLTVQDQVAYLLRFGADGCPAGQALNWLLVDEDESRYPGGIPYEWLARLGIRVRKAHLVSEPPYLDAGLLCRELLGDWK</sequence>
<dbReference type="InterPro" id="IPR038136">
    <property type="entry name" value="CofD-like_dom_sf"/>
</dbReference>
<organism evidence="1 2">
    <name type="scientific">Bilophila wadsworthia (strain 3_1_6)</name>
    <dbReference type="NCBI Taxonomy" id="563192"/>
    <lineage>
        <taxon>Bacteria</taxon>
        <taxon>Pseudomonadati</taxon>
        <taxon>Thermodesulfobacteriota</taxon>
        <taxon>Desulfovibrionia</taxon>
        <taxon>Desulfovibrionales</taxon>
        <taxon>Desulfovibrionaceae</taxon>
        <taxon>Bilophila</taxon>
    </lineage>
</organism>
<dbReference type="CDD" id="cd07187">
    <property type="entry name" value="YvcK_like"/>
    <property type="match status" value="1"/>
</dbReference>
<reference evidence="1 2" key="1">
    <citation type="submission" date="2010-10" db="EMBL/GenBank/DDBJ databases">
        <authorList>
            <consortium name="The Broad Institute Genome Sequencing Platform"/>
            <person name="Ward D."/>
            <person name="Earl A."/>
            <person name="Feldgarden M."/>
            <person name="Young S.K."/>
            <person name="Gargeya S."/>
            <person name="Zeng Q."/>
            <person name="Alvarado L."/>
            <person name="Berlin A."/>
            <person name="Bochicchio J."/>
            <person name="Chapman S.B."/>
            <person name="Chen Z."/>
            <person name="Freedman E."/>
            <person name="Gellesch M."/>
            <person name="Goldberg J."/>
            <person name="Griggs A."/>
            <person name="Gujja S."/>
            <person name="Heilman E."/>
            <person name="Heiman D."/>
            <person name="Howarth C."/>
            <person name="Mehta T."/>
            <person name="Neiman D."/>
            <person name="Pearson M."/>
            <person name="Roberts A."/>
            <person name="Saif S."/>
            <person name="Shea T."/>
            <person name="Shenoy N."/>
            <person name="Sisk P."/>
            <person name="Stolte C."/>
            <person name="Sykes S."/>
            <person name="White J."/>
            <person name="Yandava C."/>
            <person name="Allen-Vercoe E."/>
            <person name="Sibley C."/>
            <person name="Ambrose C.E."/>
            <person name="Strauss J."/>
            <person name="Daigneault M."/>
            <person name="Haas B."/>
            <person name="Nusbaum C."/>
            <person name="Birren B."/>
        </authorList>
    </citation>
    <scope>NUCLEOTIDE SEQUENCE [LARGE SCALE GENOMIC DNA]</scope>
    <source>
        <strain evidence="1 2">3_1_6</strain>
    </source>
</reference>
<dbReference type="AlphaFoldDB" id="E5Y8L4"/>
<evidence type="ECO:0008006" key="3">
    <source>
        <dbReference type="Google" id="ProtNLM"/>
    </source>
</evidence>
<dbReference type="RefSeq" id="WP_005028392.1">
    <property type="nucleotide sequence ID" value="NZ_KE150238.1"/>
</dbReference>
<accession>E5Y8L4</accession>
<dbReference type="STRING" id="563192.HMPREF0179_02532"/>
<dbReference type="eggNOG" id="COG0391">
    <property type="taxonomic scope" value="Bacteria"/>
</dbReference>
<dbReference type="GO" id="GO:0043743">
    <property type="term" value="F:LPPG:FO 2-phospho-L-lactate transferase activity"/>
    <property type="evidence" value="ECO:0007669"/>
    <property type="project" value="InterPro"/>
</dbReference>
<dbReference type="NCBIfam" id="TIGR04357">
    <property type="entry name" value="CofD_rel_GAK"/>
    <property type="match status" value="1"/>
</dbReference>
<dbReference type="GeneID" id="78085662"/>
<comment type="caution">
    <text evidence="1">The sequence shown here is derived from an EMBL/GenBank/DDBJ whole genome shotgun (WGS) entry which is preliminary data.</text>
</comment>
<name>E5Y8L4_BILW3</name>
<dbReference type="EMBL" id="ADCP02000001">
    <property type="protein sequence ID" value="EFV43670.1"/>
    <property type="molecule type" value="Genomic_DNA"/>
</dbReference>
<dbReference type="PANTHER" id="PTHR31240">
    <property type="entry name" value="MATERNAL EFFECT EMBRYO ARREST 18"/>
    <property type="match status" value="1"/>
</dbReference>
<reference evidence="1 2" key="2">
    <citation type="submission" date="2013-04" db="EMBL/GenBank/DDBJ databases">
        <title>The Genome Sequence of Bilophila wadsworthia 3_1_6.</title>
        <authorList>
            <consortium name="The Broad Institute Genomics Platform"/>
            <person name="Earl A."/>
            <person name="Ward D."/>
            <person name="Feldgarden M."/>
            <person name="Gevers D."/>
            <person name="Sibley C."/>
            <person name="Strauss J."/>
            <person name="Allen-Vercoe E."/>
            <person name="Walker B."/>
            <person name="Young S."/>
            <person name="Zeng Q."/>
            <person name="Gargeya S."/>
            <person name="Fitzgerald M."/>
            <person name="Haas B."/>
            <person name="Abouelleil A."/>
            <person name="Allen A.W."/>
            <person name="Alvarado L."/>
            <person name="Arachchi H.M."/>
            <person name="Berlin A.M."/>
            <person name="Chapman S.B."/>
            <person name="Gainer-Dewar J."/>
            <person name="Goldberg J."/>
            <person name="Griggs A."/>
            <person name="Gujja S."/>
            <person name="Hansen M."/>
            <person name="Howarth C."/>
            <person name="Imamovic A."/>
            <person name="Ireland A."/>
            <person name="Larimer J."/>
            <person name="McCowan C."/>
            <person name="Murphy C."/>
            <person name="Pearson M."/>
            <person name="Poon T.W."/>
            <person name="Priest M."/>
            <person name="Roberts A."/>
            <person name="Saif S."/>
            <person name="Shea T."/>
            <person name="Sisk P."/>
            <person name="Sykes S."/>
            <person name="Wortman J."/>
            <person name="Nusbaum C."/>
            <person name="Birren B."/>
        </authorList>
    </citation>
    <scope>NUCLEOTIDE SEQUENCE [LARGE SCALE GENOMIC DNA]</scope>
    <source>
        <strain evidence="1 2">3_1_6</strain>
    </source>
</reference>
<protein>
    <recommendedName>
        <fullName evidence="3">GAK system CofD-like protein</fullName>
    </recommendedName>
</protein>
<evidence type="ECO:0000313" key="1">
    <source>
        <dbReference type="EMBL" id="EFV43670.1"/>
    </source>
</evidence>
<dbReference type="Gene3D" id="3.40.50.10680">
    <property type="entry name" value="CofD-like domains"/>
    <property type="match status" value="1"/>
</dbReference>
<dbReference type="OrthoDB" id="5413830at2"/>
<dbReference type="PANTHER" id="PTHR31240:SF0">
    <property type="entry name" value="MATERNAL EFFECT EMBRYO ARREST 18"/>
    <property type="match status" value="1"/>
</dbReference>
<proteinExistence type="predicted"/>
<dbReference type="SUPFAM" id="SSF142338">
    <property type="entry name" value="CofD-like"/>
    <property type="match status" value="1"/>
</dbReference>
<dbReference type="InterPro" id="IPR027591">
    <property type="entry name" value="CofD-rel_GAK"/>
</dbReference>
<dbReference type="HOGENOM" id="CLU_044041_0_1_7"/>
<dbReference type="Proteomes" id="UP000006034">
    <property type="component" value="Unassembled WGS sequence"/>
</dbReference>
<dbReference type="Pfam" id="PF01933">
    <property type="entry name" value="CofD"/>
    <property type="match status" value="1"/>
</dbReference>